<reference evidence="1 2" key="1">
    <citation type="submission" date="2021-06" db="EMBL/GenBank/DDBJ databases">
        <title>Caerostris darwini draft genome.</title>
        <authorList>
            <person name="Kono N."/>
            <person name="Arakawa K."/>
        </authorList>
    </citation>
    <scope>NUCLEOTIDE SEQUENCE [LARGE SCALE GENOMIC DNA]</scope>
</reference>
<evidence type="ECO:0008006" key="3">
    <source>
        <dbReference type="Google" id="ProtNLM"/>
    </source>
</evidence>
<sequence length="107" mass="11542">MLQHFQHILILLNTGPYPKTSGKAVGKDALAAVNEVITNVLSLKDLKAAAKSISKETGDNSAHKALNPVQSMMGQGKKYPVLNSSLCTCGKKMIKLVLFIYVNKADE</sequence>
<name>A0AAV4UX26_9ARAC</name>
<evidence type="ECO:0000313" key="2">
    <source>
        <dbReference type="Proteomes" id="UP001054837"/>
    </source>
</evidence>
<protein>
    <recommendedName>
        <fullName evidence="3">Variable large protein</fullName>
    </recommendedName>
</protein>
<comment type="caution">
    <text evidence="1">The sequence shown here is derived from an EMBL/GenBank/DDBJ whole genome shotgun (WGS) entry which is preliminary data.</text>
</comment>
<accession>A0AAV4UX26</accession>
<dbReference type="AlphaFoldDB" id="A0AAV4UX26"/>
<keyword evidence="2" id="KW-1185">Reference proteome</keyword>
<proteinExistence type="predicted"/>
<dbReference type="EMBL" id="BPLQ01012064">
    <property type="protein sequence ID" value="GIY62208.1"/>
    <property type="molecule type" value="Genomic_DNA"/>
</dbReference>
<evidence type="ECO:0000313" key="1">
    <source>
        <dbReference type="EMBL" id="GIY62208.1"/>
    </source>
</evidence>
<gene>
    <name evidence="1" type="ORF">CDAR_586071</name>
</gene>
<dbReference type="Proteomes" id="UP001054837">
    <property type="component" value="Unassembled WGS sequence"/>
</dbReference>
<organism evidence="1 2">
    <name type="scientific">Caerostris darwini</name>
    <dbReference type="NCBI Taxonomy" id="1538125"/>
    <lineage>
        <taxon>Eukaryota</taxon>
        <taxon>Metazoa</taxon>
        <taxon>Ecdysozoa</taxon>
        <taxon>Arthropoda</taxon>
        <taxon>Chelicerata</taxon>
        <taxon>Arachnida</taxon>
        <taxon>Araneae</taxon>
        <taxon>Araneomorphae</taxon>
        <taxon>Entelegynae</taxon>
        <taxon>Araneoidea</taxon>
        <taxon>Araneidae</taxon>
        <taxon>Caerostris</taxon>
    </lineage>
</organism>